<evidence type="ECO:0000256" key="5">
    <source>
        <dbReference type="ARBA" id="ARBA00023163"/>
    </source>
</evidence>
<dbReference type="SUPFAM" id="SSF47459">
    <property type="entry name" value="HLH, helix-loop-helix DNA-binding domain"/>
    <property type="match status" value="1"/>
</dbReference>
<dbReference type="GO" id="GO:0046983">
    <property type="term" value="F:protein dimerization activity"/>
    <property type="evidence" value="ECO:0007669"/>
    <property type="project" value="InterPro"/>
</dbReference>
<evidence type="ECO:0000313" key="11">
    <source>
        <dbReference type="Proteomes" id="UP001177023"/>
    </source>
</evidence>
<organism evidence="10 11">
    <name type="scientific">Mesorhabditis spiculigera</name>
    <dbReference type="NCBI Taxonomy" id="96644"/>
    <lineage>
        <taxon>Eukaryota</taxon>
        <taxon>Metazoa</taxon>
        <taxon>Ecdysozoa</taxon>
        <taxon>Nematoda</taxon>
        <taxon>Chromadorea</taxon>
        <taxon>Rhabditida</taxon>
        <taxon>Rhabditina</taxon>
        <taxon>Rhabditomorpha</taxon>
        <taxon>Rhabditoidea</taxon>
        <taxon>Rhabditidae</taxon>
        <taxon>Mesorhabditinae</taxon>
        <taxon>Mesorhabditis</taxon>
    </lineage>
</organism>
<name>A0AA36CT58_9BILA</name>
<evidence type="ECO:0000313" key="10">
    <source>
        <dbReference type="EMBL" id="CAJ0574858.1"/>
    </source>
</evidence>
<evidence type="ECO:0000256" key="4">
    <source>
        <dbReference type="ARBA" id="ARBA00023159"/>
    </source>
</evidence>
<comment type="similarity">
    <text evidence="1">Belongs to the MAX family.</text>
</comment>
<dbReference type="InterPro" id="IPR036638">
    <property type="entry name" value="HLH_DNA-bd_sf"/>
</dbReference>
<feature type="non-terminal residue" evidence="10">
    <location>
        <position position="236"/>
    </location>
</feature>
<feature type="region of interest" description="Disordered" evidence="8">
    <location>
        <begin position="1"/>
        <end position="61"/>
    </location>
</feature>
<evidence type="ECO:0000256" key="7">
    <source>
        <dbReference type="SAM" id="Coils"/>
    </source>
</evidence>
<dbReference type="FunFam" id="4.10.280.10:FF:000019">
    <property type="entry name" value="Myc proto-oncogene protein"/>
    <property type="match status" value="1"/>
</dbReference>
<dbReference type="GO" id="GO:0045944">
    <property type="term" value="P:positive regulation of transcription by RNA polymerase II"/>
    <property type="evidence" value="ECO:0007669"/>
    <property type="project" value="TreeGrafter"/>
</dbReference>
<dbReference type="Pfam" id="PF00010">
    <property type="entry name" value="HLH"/>
    <property type="match status" value="1"/>
</dbReference>
<dbReference type="PANTHER" id="PTHR10328:SF3">
    <property type="entry name" value="PROTEIN MAX"/>
    <property type="match status" value="1"/>
</dbReference>
<proteinExistence type="inferred from homology"/>
<reference evidence="10" key="1">
    <citation type="submission" date="2023-06" db="EMBL/GenBank/DDBJ databases">
        <authorList>
            <person name="Delattre M."/>
        </authorList>
    </citation>
    <scope>NUCLEOTIDE SEQUENCE</scope>
    <source>
        <strain evidence="10">AF72</strain>
    </source>
</reference>
<evidence type="ECO:0000256" key="3">
    <source>
        <dbReference type="ARBA" id="ARBA00023125"/>
    </source>
</evidence>
<dbReference type="GO" id="GO:0090575">
    <property type="term" value="C:RNA polymerase II transcription regulator complex"/>
    <property type="evidence" value="ECO:0007669"/>
    <property type="project" value="TreeGrafter"/>
</dbReference>
<dbReference type="InterPro" id="IPR011598">
    <property type="entry name" value="bHLH_dom"/>
</dbReference>
<dbReference type="SMART" id="SM00353">
    <property type="entry name" value="HLH"/>
    <property type="match status" value="1"/>
</dbReference>
<keyword evidence="2" id="KW-0805">Transcription regulation</keyword>
<feature type="compositionally biased region" description="Basic and acidic residues" evidence="8">
    <location>
        <begin position="43"/>
        <end position="61"/>
    </location>
</feature>
<keyword evidence="6" id="KW-0539">Nucleus</keyword>
<feature type="domain" description="BHLH" evidence="9">
    <location>
        <begin position="45"/>
        <end position="96"/>
    </location>
</feature>
<dbReference type="CDD" id="cd11406">
    <property type="entry name" value="bHLHzip_Max"/>
    <property type="match status" value="1"/>
</dbReference>
<sequence>MTFMTELAMAPQPATRKRQHSDEVDLSDDDLGSSPKSSTPSMEDDRRAHHNELERRRRDHIKDHFTNLKDAIPQLNGEKSSRALILKRAVEYINALQSNLTQNQRDFEQIKRRNEQLEAKLCQRDVIPVDHLLSYQLSSQIASTSVKQMAQQQQIPAPVPVTPPTVPTSTPLSLLQLPSLTQNELYQLLLNSSPIQQQSPPFTAPVSTHSFNTLMTPNLQLLSLNDQLHRAMVQPY</sequence>
<evidence type="ECO:0000256" key="1">
    <source>
        <dbReference type="ARBA" id="ARBA00007628"/>
    </source>
</evidence>
<dbReference type="EMBL" id="CATQJA010002634">
    <property type="protein sequence ID" value="CAJ0574858.1"/>
    <property type="molecule type" value="Genomic_DNA"/>
</dbReference>
<protein>
    <recommendedName>
        <fullName evidence="9">BHLH domain-containing protein</fullName>
    </recommendedName>
</protein>
<feature type="coiled-coil region" evidence="7">
    <location>
        <begin position="93"/>
        <end position="120"/>
    </location>
</feature>
<evidence type="ECO:0000256" key="6">
    <source>
        <dbReference type="ARBA" id="ARBA00023242"/>
    </source>
</evidence>
<comment type="caution">
    <text evidence="10">The sequence shown here is derived from an EMBL/GenBank/DDBJ whole genome shotgun (WGS) entry which is preliminary data.</text>
</comment>
<dbReference type="GO" id="GO:0003677">
    <property type="term" value="F:DNA binding"/>
    <property type="evidence" value="ECO:0007669"/>
    <property type="project" value="UniProtKB-KW"/>
</dbReference>
<dbReference type="AlphaFoldDB" id="A0AA36CT58"/>
<gene>
    <name evidence="10" type="ORF">MSPICULIGERA_LOCUS13183</name>
</gene>
<keyword evidence="11" id="KW-1185">Reference proteome</keyword>
<dbReference type="Proteomes" id="UP001177023">
    <property type="component" value="Unassembled WGS sequence"/>
</dbReference>
<keyword evidence="5" id="KW-0804">Transcription</keyword>
<evidence type="ECO:0000256" key="2">
    <source>
        <dbReference type="ARBA" id="ARBA00023015"/>
    </source>
</evidence>
<dbReference type="PANTHER" id="PTHR10328">
    <property type="entry name" value="PROTEIN MAX MYC-ASSOCIATED FACTOR X"/>
    <property type="match status" value="1"/>
</dbReference>
<evidence type="ECO:0000256" key="8">
    <source>
        <dbReference type="SAM" id="MobiDB-lite"/>
    </source>
</evidence>
<dbReference type="GO" id="GO:0003700">
    <property type="term" value="F:DNA-binding transcription factor activity"/>
    <property type="evidence" value="ECO:0007669"/>
    <property type="project" value="TreeGrafter"/>
</dbReference>
<accession>A0AA36CT58</accession>
<dbReference type="PROSITE" id="PS50888">
    <property type="entry name" value="BHLH"/>
    <property type="match status" value="1"/>
</dbReference>
<keyword evidence="4" id="KW-0010">Activator</keyword>
<evidence type="ECO:0000259" key="9">
    <source>
        <dbReference type="PROSITE" id="PS50888"/>
    </source>
</evidence>
<dbReference type="Gene3D" id="4.10.280.10">
    <property type="entry name" value="Helix-loop-helix DNA-binding domain"/>
    <property type="match status" value="1"/>
</dbReference>
<keyword evidence="3" id="KW-0238">DNA-binding</keyword>
<keyword evidence="7" id="KW-0175">Coiled coil</keyword>